<dbReference type="InterPro" id="IPR026748">
    <property type="entry name" value="Clarin"/>
</dbReference>
<accession>A0A6H5IIY1</accession>
<feature type="transmembrane region" description="Helical" evidence="6">
    <location>
        <begin position="121"/>
        <end position="143"/>
    </location>
</feature>
<name>A0A6H5IIY1_9HYME</name>
<evidence type="ECO:0000256" key="2">
    <source>
        <dbReference type="ARBA" id="ARBA00005787"/>
    </source>
</evidence>
<evidence type="ECO:0000256" key="6">
    <source>
        <dbReference type="SAM" id="Phobius"/>
    </source>
</evidence>
<feature type="transmembrane region" description="Helical" evidence="6">
    <location>
        <begin position="12"/>
        <end position="36"/>
    </location>
</feature>
<comment type="similarity">
    <text evidence="2">Belongs to the clarin family.</text>
</comment>
<evidence type="ECO:0000256" key="4">
    <source>
        <dbReference type="ARBA" id="ARBA00022989"/>
    </source>
</evidence>
<dbReference type="PANTHER" id="PTHR31548">
    <property type="entry name" value="CLARIN"/>
    <property type="match status" value="1"/>
</dbReference>
<dbReference type="GO" id="GO:0007605">
    <property type="term" value="P:sensory perception of sound"/>
    <property type="evidence" value="ECO:0007669"/>
    <property type="project" value="UniProtKB-ARBA"/>
</dbReference>
<comment type="subcellular location">
    <subcellularLocation>
        <location evidence="1">Membrane</location>
        <topology evidence="1">Multi-pass membrane protein</topology>
    </subcellularLocation>
</comment>
<proteinExistence type="inferred from homology"/>
<keyword evidence="4 6" id="KW-1133">Transmembrane helix</keyword>
<dbReference type="OrthoDB" id="10012538at2759"/>
<evidence type="ECO:0000313" key="8">
    <source>
        <dbReference type="Proteomes" id="UP000479190"/>
    </source>
</evidence>
<gene>
    <name evidence="7" type="ORF">TBRA_LOCUS9505</name>
</gene>
<dbReference type="PANTHER" id="PTHR31548:SF1">
    <property type="entry name" value="LD47387P"/>
    <property type="match status" value="1"/>
</dbReference>
<evidence type="ECO:0000313" key="7">
    <source>
        <dbReference type="EMBL" id="CAB0037688.1"/>
    </source>
</evidence>
<organism evidence="7 8">
    <name type="scientific">Trichogramma brassicae</name>
    <dbReference type="NCBI Taxonomy" id="86971"/>
    <lineage>
        <taxon>Eukaryota</taxon>
        <taxon>Metazoa</taxon>
        <taxon>Ecdysozoa</taxon>
        <taxon>Arthropoda</taxon>
        <taxon>Hexapoda</taxon>
        <taxon>Insecta</taxon>
        <taxon>Pterygota</taxon>
        <taxon>Neoptera</taxon>
        <taxon>Endopterygota</taxon>
        <taxon>Hymenoptera</taxon>
        <taxon>Apocrita</taxon>
        <taxon>Proctotrupomorpha</taxon>
        <taxon>Chalcidoidea</taxon>
        <taxon>Trichogrammatidae</taxon>
        <taxon>Trichogramma</taxon>
    </lineage>
</organism>
<keyword evidence="5 6" id="KW-0472">Membrane</keyword>
<evidence type="ECO:0000256" key="5">
    <source>
        <dbReference type="ARBA" id="ARBA00023136"/>
    </source>
</evidence>
<dbReference type="Proteomes" id="UP000479190">
    <property type="component" value="Unassembled WGS sequence"/>
</dbReference>
<reference evidence="7 8" key="1">
    <citation type="submission" date="2020-02" db="EMBL/GenBank/DDBJ databases">
        <authorList>
            <person name="Ferguson B K."/>
        </authorList>
    </citation>
    <scope>NUCLEOTIDE SEQUENCE [LARGE SCALE GENOMIC DNA]</scope>
</reference>
<dbReference type="AlphaFoldDB" id="A0A6H5IIY1"/>
<keyword evidence="8" id="KW-1185">Reference proteome</keyword>
<dbReference type="EMBL" id="CADCXV010000865">
    <property type="protein sequence ID" value="CAB0037688.1"/>
    <property type="molecule type" value="Genomic_DNA"/>
</dbReference>
<evidence type="ECO:0000256" key="3">
    <source>
        <dbReference type="ARBA" id="ARBA00022692"/>
    </source>
</evidence>
<dbReference type="GO" id="GO:0016020">
    <property type="term" value="C:membrane"/>
    <property type="evidence" value="ECO:0007669"/>
    <property type="project" value="UniProtKB-SubCell"/>
</dbReference>
<keyword evidence="3 6" id="KW-0812">Transmembrane</keyword>
<protein>
    <submittedName>
        <fullName evidence="7">Uncharacterized protein</fullName>
    </submittedName>
</protein>
<sequence length="172" mass="19669">MLHFQLIMHNKFLRSTILVTFLLSLACVSLVCTSLVTDHWIESKPSRKRNPSESSGHINFGLLHGRKELDVSVGVRFHEIQVVLSIICSTTWYAQCQLKLYHNVLTEQDLDNFWTSEGATILGYSFWLIIVVGVLHVTNLLLLKWSTLKGGRKRQETLNPLEEKMVGAIMLY</sequence>
<evidence type="ECO:0000256" key="1">
    <source>
        <dbReference type="ARBA" id="ARBA00004141"/>
    </source>
</evidence>